<evidence type="ECO:0008006" key="4">
    <source>
        <dbReference type="Google" id="ProtNLM"/>
    </source>
</evidence>
<accession>A0A059F5R7</accession>
<dbReference type="AlphaFoldDB" id="A0A059F5R7"/>
<gene>
    <name evidence="2" type="ORF">H312_00339</name>
</gene>
<evidence type="ECO:0000313" key="3">
    <source>
        <dbReference type="Proteomes" id="UP000030655"/>
    </source>
</evidence>
<dbReference type="Proteomes" id="UP000030655">
    <property type="component" value="Unassembled WGS sequence"/>
</dbReference>
<dbReference type="STRING" id="1288291.A0A059F5R7"/>
<dbReference type="GO" id="GO:0006511">
    <property type="term" value="P:ubiquitin-dependent protein catabolic process"/>
    <property type="evidence" value="ECO:0007669"/>
    <property type="project" value="InterPro"/>
</dbReference>
<evidence type="ECO:0000313" key="2">
    <source>
        <dbReference type="EMBL" id="KCZ82316.1"/>
    </source>
</evidence>
<dbReference type="InterPro" id="IPR029055">
    <property type="entry name" value="Ntn_hydrolases_N"/>
</dbReference>
<evidence type="ECO:0000256" key="1">
    <source>
        <dbReference type="ARBA" id="ARBA00022942"/>
    </source>
</evidence>
<dbReference type="InterPro" id="IPR001353">
    <property type="entry name" value="Proteasome_sua/b"/>
</dbReference>
<dbReference type="OrthoDB" id="431557at2759"/>
<keyword evidence="3" id="KW-1185">Reference proteome</keyword>
<dbReference type="GO" id="GO:0019773">
    <property type="term" value="C:proteasome core complex, alpha-subunit complex"/>
    <property type="evidence" value="ECO:0007669"/>
    <property type="project" value="EnsemblFungi"/>
</dbReference>
<dbReference type="InterPro" id="IPR050115">
    <property type="entry name" value="Proteasome_alpha"/>
</dbReference>
<dbReference type="Pfam" id="PF00227">
    <property type="entry name" value="Proteasome"/>
    <property type="match status" value="1"/>
</dbReference>
<dbReference type="SUPFAM" id="SSF56235">
    <property type="entry name" value="N-terminal nucleophile aminohydrolases (Ntn hydrolases)"/>
    <property type="match status" value="1"/>
</dbReference>
<reference evidence="3" key="1">
    <citation type="submission" date="2013-02" db="EMBL/GenBank/DDBJ databases">
        <authorList>
            <consortium name="The Broad Institute Genome Sequencing Platform"/>
            <person name="Cuomo C."/>
            <person name="Becnel J."/>
            <person name="Sanscrainte N."/>
            <person name="Walker B."/>
            <person name="Young S.K."/>
            <person name="Zeng Q."/>
            <person name="Gargeya S."/>
            <person name="Fitzgerald M."/>
            <person name="Haas B."/>
            <person name="Abouelleil A."/>
            <person name="Alvarado L."/>
            <person name="Arachchi H.M."/>
            <person name="Berlin A.M."/>
            <person name="Chapman S.B."/>
            <person name="Dewar J."/>
            <person name="Goldberg J."/>
            <person name="Griggs A."/>
            <person name="Gujja S."/>
            <person name="Hansen M."/>
            <person name="Howarth C."/>
            <person name="Imamovic A."/>
            <person name="Larimer J."/>
            <person name="McCowan C."/>
            <person name="Murphy C."/>
            <person name="Neiman D."/>
            <person name="Pearson M."/>
            <person name="Priest M."/>
            <person name="Roberts A."/>
            <person name="Saif S."/>
            <person name="Shea T."/>
            <person name="Sisk P."/>
            <person name="Sykes S."/>
            <person name="Wortman J."/>
            <person name="Nusbaum C."/>
            <person name="Birren B."/>
        </authorList>
    </citation>
    <scope>NUCLEOTIDE SEQUENCE [LARGE SCALE GENOMIC DNA]</scope>
    <source>
        <strain evidence="3">PRA339</strain>
    </source>
</reference>
<reference evidence="2 3" key="2">
    <citation type="submission" date="2014-03" db="EMBL/GenBank/DDBJ databases">
        <title>The Genome Sequence of Anncaliia algerae insect isolate PRA339.</title>
        <authorList>
            <consortium name="The Broad Institute Genome Sequencing Platform"/>
            <consortium name="The Broad Institute Genome Sequencing Center for Infectious Disease"/>
            <person name="Cuomo C."/>
            <person name="Becnel J."/>
            <person name="Sanscrainte N."/>
            <person name="Walker B."/>
            <person name="Young S.K."/>
            <person name="Zeng Q."/>
            <person name="Gargeya S."/>
            <person name="Fitzgerald M."/>
            <person name="Haas B."/>
            <person name="Abouelleil A."/>
            <person name="Alvarado L."/>
            <person name="Arachchi H.M."/>
            <person name="Berlin A.M."/>
            <person name="Chapman S.B."/>
            <person name="Dewar J."/>
            <person name="Goldberg J."/>
            <person name="Griggs A."/>
            <person name="Gujja S."/>
            <person name="Hansen M."/>
            <person name="Howarth C."/>
            <person name="Imamovic A."/>
            <person name="Larimer J."/>
            <person name="McCowan C."/>
            <person name="Murphy C."/>
            <person name="Neiman D."/>
            <person name="Pearson M."/>
            <person name="Priest M."/>
            <person name="Roberts A."/>
            <person name="Saif S."/>
            <person name="Shea T."/>
            <person name="Sisk P."/>
            <person name="Sykes S."/>
            <person name="Wortman J."/>
            <person name="Nusbaum C."/>
            <person name="Birren B."/>
        </authorList>
    </citation>
    <scope>NUCLEOTIDE SEQUENCE [LARGE SCALE GENOMIC DNA]</scope>
    <source>
        <strain evidence="2 3">PRA339</strain>
    </source>
</reference>
<dbReference type="EMBL" id="KK365131">
    <property type="protein sequence ID" value="KCZ82316.1"/>
    <property type="molecule type" value="Genomic_DNA"/>
</dbReference>
<dbReference type="HOGENOM" id="CLU_035750_4_3_1"/>
<dbReference type="Gene3D" id="3.60.20.10">
    <property type="entry name" value="Glutamine Phosphoribosylpyrophosphate, subunit 1, domain 1"/>
    <property type="match status" value="1"/>
</dbReference>
<proteinExistence type="predicted"/>
<protein>
    <recommendedName>
        <fullName evidence="4">Proteasome alpha-type subunits domain-containing protein</fullName>
    </recommendedName>
</protein>
<organism evidence="2 3">
    <name type="scientific">Anncaliia algerae PRA339</name>
    <dbReference type="NCBI Taxonomy" id="1288291"/>
    <lineage>
        <taxon>Eukaryota</taxon>
        <taxon>Fungi</taxon>
        <taxon>Fungi incertae sedis</taxon>
        <taxon>Microsporidia</taxon>
        <taxon>Tubulinosematoidea</taxon>
        <taxon>Tubulinosematidae</taxon>
        <taxon>Anncaliia</taxon>
    </lineage>
</organism>
<keyword evidence="1" id="KW-0647">Proteasome</keyword>
<sequence length="236" mass="26349">MENDYKKANIFTEEGRILQVEYAIKNVSNAGTIISVICTDGILLLGLKKGTPSLYREKIYPLSDDIYCAVSGSFADCLKLVGFARLKSQEITDEFGISCPIETISKKIGELKQSMTQMGGMRPFGVSILYAGYSNLENSYVLYSTDPSGTINQWTSVAYGENEEVINNALKNNFVDTKYNLQESTLKVMEIISSVREVTEKEAEVIEILHYSTDKKRYLDKNEVSGVIAELAKNKK</sequence>
<dbReference type="VEuPathDB" id="MicrosporidiaDB:H312_00339"/>
<name>A0A059F5R7_9MICR</name>
<dbReference type="PANTHER" id="PTHR11599">
    <property type="entry name" value="PROTEASOME SUBUNIT ALPHA/BETA"/>
    <property type="match status" value="1"/>
</dbReference>